<accession>A0A4R2TM90</accession>
<dbReference type="AlphaFoldDB" id="A0A4R2TM90"/>
<evidence type="ECO:0000313" key="1">
    <source>
        <dbReference type="EMBL" id="TCP96002.1"/>
    </source>
</evidence>
<dbReference type="EMBL" id="SLYB01000006">
    <property type="protein sequence ID" value="TCP96002.1"/>
    <property type="molecule type" value="Genomic_DNA"/>
</dbReference>
<keyword evidence="1" id="KW-0378">Hydrolase</keyword>
<sequence>MVDDLRLQRFNTLINQKFNKPTLLNLLNLFEARDDEIAKLVTDEADIPTIFEYILAVIWYEISERQGNILDYMKLSLSADLLPKTHAGGGYADIIYEYDKTAYYPQHSLLIEATLAESTNQRRMEMEPVSRHLGEYRLKYQNQFDYSLFITTFLNLNVISDFRGRKNKDNPYYGRNGEYVEGLKIIPIDTKALANLLKNNAKYRDLYSFFEGQYQSELKPKEWYDNMLREQPAVYQVKR</sequence>
<dbReference type="Gene3D" id="3.40.91.50">
    <property type="match status" value="1"/>
</dbReference>
<organism evidence="1 2">
    <name type="scientific">Cricetibacter osteomyelitidis</name>
    <dbReference type="NCBI Taxonomy" id="1521931"/>
    <lineage>
        <taxon>Bacteria</taxon>
        <taxon>Pseudomonadati</taxon>
        <taxon>Pseudomonadota</taxon>
        <taxon>Gammaproteobacteria</taxon>
        <taxon>Pasteurellales</taxon>
        <taxon>Pasteurellaceae</taxon>
        <taxon>Cricetibacter</taxon>
    </lineage>
</organism>
<dbReference type="Pfam" id="PF09491">
    <property type="entry name" value="RE_AlwI"/>
    <property type="match status" value="1"/>
</dbReference>
<keyword evidence="2" id="KW-1185">Reference proteome</keyword>
<keyword evidence="1" id="KW-0540">Nuclease</keyword>
<comment type="caution">
    <text evidence="1">The sequence shown here is derived from an EMBL/GenBank/DDBJ whole genome shotgun (WGS) entry which is preliminary data.</text>
</comment>
<gene>
    <name evidence="1" type="ORF">EDC44_10661</name>
</gene>
<keyword evidence="1" id="KW-0255">Endonuclease</keyword>
<protein>
    <submittedName>
        <fullName evidence="1">AlwI restriction endonuclease</fullName>
    </submittedName>
</protein>
<evidence type="ECO:0000313" key="2">
    <source>
        <dbReference type="Proteomes" id="UP000295763"/>
    </source>
</evidence>
<dbReference type="GO" id="GO:0004519">
    <property type="term" value="F:endonuclease activity"/>
    <property type="evidence" value="ECO:0007669"/>
    <property type="project" value="UniProtKB-KW"/>
</dbReference>
<name>A0A4R2TM90_9PAST</name>
<dbReference type="Proteomes" id="UP000295763">
    <property type="component" value="Unassembled WGS sequence"/>
</dbReference>
<dbReference type="InterPro" id="IPR018573">
    <property type="entry name" value="Restrct_endonuc_II_AlwI"/>
</dbReference>
<reference evidence="1 2" key="1">
    <citation type="submission" date="2019-03" db="EMBL/GenBank/DDBJ databases">
        <title>Genomic Encyclopedia of Type Strains, Phase IV (KMG-IV): sequencing the most valuable type-strain genomes for metagenomic binning, comparative biology and taxonomic classification.</title>
        <authorList>
            <person name="Goeker M."/>
        </authorList>
    </citation>
    <scope>NUCLEOTIDE SEQUENCE [LARGE SCALE GENOMIC DNA]</scope>
    <source>
        <strain evidence="1 2">DSM 28404</strain>
    </source>
</reference>
<proteinExistence type="predicted"/>